<organism evidence="1 2">
    <name type="scientific">Dictyobacter alpinus</name>
    <dbReference type="NCBI Taxonomy" id="2014873"/>
    <lineage>
        <taxon>Bacteria</taxon>
        <taxon>Bacillati</taxon>
        <taxon>Chloroflexota</taxon>
        <taxon>Ktedonobacteria</taxon>
        <taxon>Ktedonobacterales</taxon>
        <taxon>Dictyobacteraceae</taxon>
        <taxon>Dictyobacter</taxon>
    </lineage>
</organism>
<dbReference type="OrthoDB" id="2703022at2"/>
<reference evidence="2" key="1">
    <citation type="submission" date="2018-12" db="EMBL/GenBank/DDBJ databases">
        <title>Tengunoibacter tsumagoiensis gen. nov., sp. nov., Dictyobacter kobayashii sp. nov., D. alpinus sp. nov., and D. joshuensis sp. nov. and description of Dictyobacteraceae fam. nov. within the order Ktedonobacterales isolated from Tengu-no-mugimeshi.</title>
        <authorList>
            <person name="Wang C.M."/>
            <person name="Zheng Y."/>
            <person name="Sakai Y."/>
            <person name="Toyoda A."/>
            <person name="Minakuchi Y."/>
            <person name="Abe K."/>
            <person name="Yokota A."/>
            <person name="Yabe S."/>
        </authorList>
    </citation>
    <scope>NUCLEOTIDE SEQUENCE [LARGE SCALE GENOMIC DNA]</scope>
    <source>
        <strain evidence="2">Uno16</strain>
    </source>
</reference>
<evidence type="ECO:0000313" key="1">
    <source>
        <dbReference type="EMBL" id="GCE30124.1"/>
    </source>
</evidence>
<comment type="caution">
    <text evidence="1">The sequence shown here is derived from an EMBL/GenBank/DDBJ whole genome shotgun (WGS) entry which is preliminary data.</text>
</comment>
<evidence type="ECO:0000313" key="2">
    <source>
        <dbReference type="Proteomes" id="UP000287171"/>
    </source>
</evidence>
<gene>
    <name evidence="1" type="ORF">KDA_56080</name>
</gene>
<proteinExistence type="predicted"/>
<name>A0A402BFG1_9CHLR</name>
<protein>
    <recommendedName>
        <fullName evidence="3">VOC domain-containing protein</fullName>
    </recommendedName>
</protein>
<dbReference type="SUPFAM" id="SSF54593">
    <property type="entry name" value="Glyoxalase/Bleomycin resistance protein/Dihydroxybiphenyl dioxygenase"/>
    <property type="match status" value="1"/>
</dbReference>
<dbReference type="Proteomes" id="UP000287171">
    <property type="component" value="Unassembled WGS sequence"/>
</dbReference>
<keyword evidence="2" id="KW-1185">Reference proteome</keyword>
<accession>A0A402BFG1</accession>
<dbReference type="Gene3D" id="3.10.180.10">
    <property type="entry name" value="2,3-Dihydroxybiphenyl 1,2-Dioxygenase, domain 1"/>
    <property type="match status" value="1"/>
</dbReference>
<dbReference type="EMBL" id="BIFT01000002">
    <property type="protein sequence ID" value="GCE30124.1"/>
    <property type="molecule type" value="Genomic_DNA"/>
</dbReference>
<dbReference type="RefSeq" id="WP_126630280.1">
    <property type="nucleotide sequence ID" value="NZ_BIFT01000002.1"/>
</dbReference>
<evidence type="ECO:0008006" key="3">
    <source>
        <dbReference type="Google" id="ProtNLM"/>
    </source>
</evidence>
<dbReference type="InterPro" id="IPR029068">
    <property type="entry name" value="Glyas_Bleomycin-R_OHBP_Dase"/>
</dbReference>
<dbReference type="AlphaFoldDB" id="A0A402BFG1"/>
<sequence>MHIQELHLQTKHLNEQKKFYTDVLGLPLLTETAASFTVQAGTTRLSFQESQQETLYHIAFTIPTNKFKQAKDWISQRMPLLKNTAGEDEIHFTNLHAQSFYFSDAAGHILEYMVHYDLVNETSGDFGPEDVLRVSEIGLPVEDVLAVAAQLEKQQGIVSYPASSQASDGFAYLGDILGQLVVVKIGRPWLPTETIKAIASPVRVVVAGKTEQEMQFIPYPYTIEFKA</sequence>